<dbReference type="EMBL" id="VSRR010089088">
    <property type="protein sequence ID" value="MPC91816.1"/>
    <property type="molecule type" value="Genomic_DNA"/>
</dbReference>
<dbReference type="Proteomes" id="UP000324222">
    <property type="component" value="Unassembled WGS sequence"/>
</dbReference>
<reference evidence="1 2" key="1">
    <citation type="submission" date="2019-05" db="EMBL/GenBank/DDBJ databases">
        <title>Another draft genome of Portunus trituberculatus and its Hox gene families provides insights of decapod evolution.</title>
        <authorList>
            <person name="Jeong J.-H."/>
            <person name="Song I."/>
            <person name="Kim S."/>
            <person name="Choi T."/>
            <person name="Kim D."/>
            <person name="Ryu S."/>
            <person name="Kim W."/>
        </authorList>
    </citation>
    <scope>NUCLEOTIDE SEQUENCE [LARGE SCALE GENOMIC DNA]</scope>
    <source>
        <tissue evidence="1">Muscle</tissue>
    </source>
</reference>
<protein>
    <submittedName>
        <fullName evidence="1">Uncharacterized protein</fullName>
    </submittedName>
</protein>
<keyword evidence="2" id="KW-1185">Reference proteome</keyword>
<sequence>MARTSRYFPGATADAFRLDEMSRKLYVRKEKKKKKKKMTRLYNWNMIFIRTTI</sequence>
<dbReference type="AlphaFoldDB" id="A0A5B7JCL0"/>
<name>A0A5B7JCL0_PORTR</name>
<accession>A0A5B7JCL0</accession>
<organism evidence="1 2">
    <name type="scientific">Portunus trituberculatus</name>
    <name type="common">Swimming crab</name>
    <name type="synonym">Neptunus trituberculatus</name>
    <dbReference type="NCBI Taxonomy" id="210409"/>
    <lineage>
        <taxon>Eukaryota</taxon>
        <taxon>Metazoa</taxon>
        <taxon>Ecdysozoa</taxon>
        <taxon>Arthropoda</taxon>
        <taxon>Crustacea</taxon>
        <taxon>Multicrustacea</taxon>
        <taxon>Malacostraca</taxon>
        <taxon>Eumalacostraca</taxon>
        <taxon>Eucarida</taxon>
        <taxon>Decapoda</taxon>
        <taxon>Pleocyemata</taxon>
        <taxon>Brachyura</taxon>
        <taxon>Eubrachyura</taxon>
        <taxon>Portunoidea</taxon>
        <taxon>Portunidae</taxon>
        <taxon>Portuninae</taxon>
        <taxon>Portunus</taxon>
    </lineage>
</organism>
<proteinExistence type="predicted"/>
<evidence type="ECO:0000313" key="2">
    <source>
        <dbReference type="Proteomes" id="UP000324222"/>
    </source>
</evidence>
<gene>
    <name evidence="1" type="ORF">E2C01_086876</name>
</gene>
<comment type="caution">
    <text evidence="1">The sequence shown here is derived from an EMBL/GenBank/DDBJ whole genome shotgun (WGS) entry which is preliminary data.</text>
</comment>
<evidence type="ECO:0000313" key="1">
    <source>
        <dbReference type="EMBL" id="MPC91816.1"/>
    </source>
</evidence>